<dbReference type="Pfam" id="PF00867">
    <property type="entry name" value="XPG_I"/>
    <property type="match status" value="1"/>
</dbReference>
<keyword evidence="4" id="KW-0479">Metal-binding</keyword>
<evidence type="ECO:0000313" key="16">
    <source>
        <dbReference type="EMBL" id="KAG0493609.1"/>
    </source>
</evidence>
<dbReference type="InterPro" id="IPR036279">
    <property type="entry name" value="5-3_exonuclease_C_sf"/>
</dbReference>
<evidence type="ECO:0000256" key="7">
    <source>
        <dbReference type="ARBA" id="ARBA00022801"/>
    </source>
</evidence>
<evidence type="ECO:0000256" key="11">
    <source>
        <dbReference type="ARBA" id="ARBA00038112"/>
    </source>
</evidence>
<dbReference type="AlphaFoldDB" id="A0A835RLB1"/>
<dbReference type="SUPFAM" id="SSF88723">
    <property type="entry name" value="PIN domain-like"/>
    <property type="match status" value="1"/>
</dbReference>
<keyword evidence="7" id="KW-0378">Hydrolase</keyword>
<evidence type="ECO:0000256" key="1">
    <source>
        <dbReference type="ARBA" id="ARBA00001946"/>
    </source>
</evidence>
<dbReference type="GO" id="GO:0017108">
    <property type="term" value="F:5'-flap endonuclease activity"/>
    <property type="evidence" value="ECO:0007669"/>
    <property type="project" value="TreeGrafter"/>
</dbReference>
<proteinExistence type="inferred from homology"/>
<dbReference type="EMBL" id="JADCNM010000002">
    <property type="protein sequence ID" value="KAG0493609.1"/>
    <property type="molecule type" value="Genomic_DNA"/>
</dbReference>
<evidence type="ECO:0000256" key="4">
    <source>
        <dbReference type="ARBA" id="ARBA00022723"/>
    </source>
</evidence>
<feature type="domain" description="XPG N-terminal" evidence="15">
    <location>
        <begin position="1"/>
        <end position="99"/>
    </location>
</feature>
<dbReference type="Pfam" id="PF00752">
    <property type="entry name" value="XPG_N"/>
    <property type="match status" value="1"/>
</dbReference>
<evidence type="ECO:0000256" key="12">
    <source>
        <dbReference type="ARBA" id="ARBA00073453"/>
    </source>
</evidence>
<evidence type="ECO:0000256" key="8">
    <source>
        <dbReference type="ARBA" id="ARBA00022842"/>
    </source>
</evidence>
<keyword evidence="3" id="KW-0540">Nuclease</keyword>
<dbReference type="GO" id="GO:0009555">
    <property type="term" value="P:pollen development"/>
    <property type="evidence" value="ECO:0007669"/>
    <property type="project" value="TreeGrafter"/>
</dbReference>
<reference evidence="16 17" key="1">
    <citation type="journal article" date="2020" name="Nat. Food">
        <title>A phased Vanilla planifolia genome enables genetic improvement of flavour and production.</title>
        <authorList>
            <person name="Hasing T."/>
            <person name="Tang H."/>
            <person name="Brym M."/>
            <person name="Khazi F."/>
            <person name="Huang T."/>
            <person name="Chambers A.H."/>
        </authorList>
    </citation>
    <scope>NUCLEOTIDE SEQUENCE [LARGE SCALE GENOMIC DNA]</scope>
    <source>
        <tissue evidence="16">Leaf</tissue>
    </source>
</reference>
<evidence type="ECO:0000256" key="10">
    <source>
        <dbReference type="ARBA" id="ARBA00023242"/>
    </source>
</evidence>
<dbReference type="SMART" id="SM00485">
    <property type="entry name" value="XPGN"/>
    <property type="match status" value="1"/>
</dbReference>
<gene>
    <name evidence="16" type="ORF">HPP92_004603</name>
</gene>
<organism evidence="16 17">
    <name type="scientific">Vanilla planifolia</name>
    <name type="common">Vanilla</name>
    <dbReference type="NCBI Taxonomy" id="51239"/>
    <lineage>
        <taxon>Eukaryota</taxon>
        <taxon>Viridiplantae</taxon>
        <taxon>Streptophyta</taxon>
        <taxon>Embryophyta</taxon>
        <taxon>Tracheophyta</taxon>
        <taxon>Spermatophyta</taxon>
        <taxon>Magnoliopsida</taxon>
        <taxon>Liliopsida</taxon>
        <taxon>Asparagales</taxon>
        <taxon>Orchidaceae</taxon>
        <taxon>Vanilloideae</taxon>
        <taxon>Vanilleae</taxon>
        <taxon>Vanilla</taxon>
    </lineage>
</organism>
<evidence type="ECO:0000256" key="13">
    <source>
        <dbReference type="SAM" id="MobiDB-lite"/>
    </source>
</evidence>
<dbReference type="Gene3D" id="1.10.150.20">
    <property type="entry name" value="5' to 3' exonuclease, C-terminal subdomain"/>
    <property type="match status" value="1"/>
</dbReference>
<name>A0A835RLB1_VANPL</name>
<keyword evidence="8" id="KW-0460">Magnesium</keyword>
<dbReference type="SMART" id="SM00484">
    <property type="entry name" value="XPGI"/>
    <property type="match status" value="1"/>
</dbReference>
<dbReference type="CDD" id="cd09869">
    <property type="entry name" value="PIN_GEN1"/>
    <property type="match status" value="1"/>
</dbReference>
<dbReference type="GO" id="GO:0046872">
    <property type="term" value="F:metal ion binding"/>
    <property type="evidence" value="ECO:0007669"/>
    <property type="project" value="UniProtKB-KW"/>
</dbReference>
<dbReference type="SUPFAM" id="SSF47807">
    <property type="entry name" value="5' to 3' exonuclease, C-terminal subdomain"/>
    <property type="match status" value="1"/>
</dbReference>
<sequence>MGIGGNFWDLLKPYARFEGVDFLRNKRVAVDLSFWIVQHCAAIHARSPRALSPHLRLIFFRTIALFSKLGAFPVFVIDGEPSPLKDQARMERFLRGSCLEFAVLSKPSVTTVGDAPATKQRNHVFTKYVQECVELLQILGMPVLKAQSEAEALCAQLSIECHVDACITSDSDAFLFGAKCVIKCLRTNSKEPYECYYLSDIQAGLGVKRKQMIAIALLVGNDHCMNGVSGFGVETALRFVKLFSDEEVLERLSEVSEGIIPAFPGDVGSSMDHADEPTFNGGLSCARSSHCSHCGHPGNKKAHLQVACEYCGNNGSEICIMKSTGFKCNCHECNKDRIAKERRKQENWLIKACKKISAEQNFPNKDIINIYLTVNHWHESAIHSLPFKWDKVNVEDLVDYLTFHLHWEPSYIRKHALPMLSTTFLRAMASRPEEVLLLYDQYEFHSIKGVKTRHGHPYYLVKWKKAIYSLENNAHYLINENSNSDLDDESMDVADEPDVPTILVDEGGCFLVTEENMELVQAAFPKAAAKFCEEKQSKEKRKSLKPKSDKNESPKSSRVQLSITEFYRSTKPAPHGTQKGVQGESSSPRSKKRPANLDQEIPKSVRRRLLFD</sequence>
<feature type="compositionally biased region" description="Basic and acidic residues" evidence="13">
    <location>
        <begin position="546"/>
        <end position="555"/>
    </location>
</feature>
<dbReference type="InterPro" id="IPR006086">
    <property type="entry name" value="XPG-I_dom"/>
</dbReference>
<feature type="compositionally biased region" description="Polar residues" evidence="13">
    <location>
        <begin position="579"/>
        <end position="588"/>
    </location>
</feature>
<comment type="subcellular location">
    <subcellularLocation>
        <location evidence="2">Nucleus</location>
    </subcellularLocation>
</comment>
<evidence type="ECO:0000313" key="17">
    <source>
        <dbReference type="Proteomes" id="UP000639772"/>
    </source>
</evidence>
<accession>A0A835RLB1</accession>
<keyword evidence="6" id="KW-0227">DNA damage</keyword>
<dbReference type="GO" id="GO:0005634">
    <property type="term" value="C:nucleus"/>
    <property type="evidence" value="ECO:0007669"/>
    <property type="project" value="UniProtKB-SubCell"/>
</dbReference>
<dbReference type="FunFam" id="3.40.50.1010:FF:000032">
    <property type="entry name" value="Flap endonuclease GEN-like 1"/>
    <property type="match status" value="1"/>
</dbReference>
<comment type="cofactor">
    <cofactor evidence="1">
        <name>Mg(2+)</name>
        <dbReference type="ChEBI" id="CHEBI:18420"/>
    </cofactor>
</comment>
<dbReference type="InterPro" id="IPR029060">
    <property type="entry name" value="PIN-like_dom_sf"/>
</dbReference>
<evidence type="ECO:0000256" key="3">
    <source>
        <dbReference type="ARBA" id="ARBA00022722"/>
    </source>
</evidence>
<dbReference type="InterPro" id="IPR006084">
    <property type="entry name" value="XPG/Rad2"/>
</dbReference>
<dbReference type="GO" id="GO:0006281">
    <property type="term" value="P:DNA repair"/>
    <property type="evidence" value="ECO:0007669"/>
    <property type="project" value="UniProtKB-KW"/>
</dbReference>
<dbReference type="OrthoDB" id="2959108at2759"/>
<feature type="region of interest" description="Disordered" evidence="13">
    <location>
        <begin position="535"/>
        <end position="612"/>
    </location>
</feature>
<keyword evidence="5" id="KW-0255">Endonuclease</keyword>
<dbReference type="Gene3D" id="3.40.50.1010">
    <property type="entry name" value="5'-nuclease"/>
    <property type="match status" value="1"/>
</dbReference>
<comment type="caution">
    <text evidence="16">The sequence shown here is derived from an EMBL/GenBank/DDBJ whole genome shotgun (WGS) entry which is preliminary data.</text>
</comment>
<dbReference type="Proteomes" id="UP000639772">
    <property type="component" value="Unassembled WGS sequence"/>
</dbReference>
<keyword evidence="10" id="KW-0539">Nucleus</keyword>
<evidence type="ECO:0000259" key="15">
    <source>
        <dbReference type="SMART" id="SM00485"/>
    </source>
</evidence>
<evidence type="ECO:0000256" key="9">
    <source>
        <dbReference type="ARBA" id="ARBA00023204"/>
    </source>
</evidence>
<evidence type="ECO:0000256" key="5">
    <source>
        <dbReference type="ARBA" id="ARBA00022759"/>
    </source>
</evidence>
<dbReference type="InterPro" id="IPR006085">
    <property type="entry name" value="XPG_DNA_repair_N"/>
</dbReference>
<evidence type="ECO:0000259" key="14">
    <source>
        <dbReference type="SMART" id="SM00484"/>
    </source>
</evidence>
<dbReference type="PANTHER" id="PTHR11081">
    <property type="entry name" value="FLAP ENDONUCLEASE FAMILY MEMBER"/>
    <property type="match status" value="1"/>
</dbReference>
<evidence type="ECO:0000256" key="2">
    <source>
        <dbReference type="ARBA" id="ARBA00004123"/>
    </source>
</evidence>
<dbReference type="FunFam" id="1.10.150.20:FF:000030">
    <property type="entry name" value="Flap endonuclease GEN-like 1"/>
    <property type="match status" value="1"/>
</dbReference>
<keyword evidence="9" id="KW-0234">DNA repair</keyword>
<dbReference type="PRINTS" id="PR00853">
    <property type="entry name" value="XPGRADSUPER"/>
</dbReference>
<evidence type="ECO:0000256" key="6">
    <source>
        <dbReference type="ARBA" id="ARBA00022763"/>
    </source>
</evidence>
<comment type="similarity">
    <text evidence="11">Belongs to the XPG/RAD2 endonuclease family. GEN subfamily.</text>
</comment>
<dbReference type="PANTHER" id="PTHR11081:SF59">
    <property type="entry name" value="FI23547P1"/>
    <property type="match status" value="1"/>
</dbReference>
<feature type="domain" description="XPG-I" evidence="14">
    <location>
        <begin position="137"/>
        <end position="207"/>
    </location>
</feature>
<protein>
    <recommendedName>
        <fullName evidence="12">Flap endonuclease GEN-like 1</fullName>
    </recommendedName>
</protein>